<evidence type="ECO:0000256" key="1">
    <source>
        <dbReference type="ARBA" id="ARBA00004141"/>
    </source>
</evidence>
<feature type="transmembrane region" description="Helical" evidence="7">
    <location>
        <begin position="72"/>
        <end position="90"/>
    </location>
</feature>
<dbReference type="InterPro" id="IPR013057">
    <property type="entry name" value="AA_transpt_TM"/>
</dbReference>
<name>A0A316TWZ6_9BASI</name>
<organism evidence="9 10">
    <name type="scientific">Pseudomicrostroma glucosiphilum</name>
    <dbReference type="NCBI Taxonomy" id="1684307"/>
    <lineage>
        <taxon>Eukaryota</taxon>
        <taxon>Fungi</taxon>
        <taxon>Dikarya</taxon>
        <taxon>Basidiomycota</taxon>
        <taxon>Ustilaginomycotina</taxon>
        <taxon>Exobasidiomycetes</taxon>
        <taxon>Microstromatales</taxon>
        <taxon>Microstromatales incertae sedis</taxon>
        <taxon>Pseudomicrostroma</taxon>
    </lineage>
</organism>
<dbReference type="GO" id="GO:0016020">
    <property type="term" value="C:membrane"/>
    <property type="evidence" value="ECO:0007669"/>
    <property type="project" value="UniProtKB-SubCell"/>
</dbReference>
<keyword evidence="3 7" id="KW-0812">Transmembrane</keyword>
<dbReference type="PANTHER" id="PTHR22950:SF8">
    <property type="entry name" value="AMINO ACID TRANSPORTER (EUROFUNG)"/>
    <property type="match status" value="1"/>
</dbReference>
<feature type="transmembrane region" description="Helical" evidence="7">
    <location>
        <begin position="264"/>
        <end position="282"/>
    </location>
</feature>
<dbReference type="RefSeq" id="XP_025344987.1">
    <property type="nucleotide sequence ID" value="XM_025493477.1"/>
</dbReference>
<feature type="transmembrane region" description="Helical" evidence="7">
    <location>
        <begin position="222"/>
        <end position="244"/>
    </location>
</feature>
<reference evidence="9 10" key="1">
    <citation type="journal article" date="2018" name="Mol. Biol. Evol.">
        <title>Broad Genomic Sampling Reveals a Smut Pathogenic Ancestry of the Fungal Clade Ustilaginomycotina.</title>
        <authorList>
            <person name="Kijpornyongpan T."/>
            <person name="Mondo S.J."/>
            <person name="Barry K."/>
            <person name="Sandor L."/>
            <person name="Lee J."/>
            <person name="Lipzen A."/>
            <person name="Pangilinan J."/>
            <person name="LaButti K."/>
            <person name="Hainaut M."/>
            <person name="Henrissat B."/>
            <person name="Grigoriev I.V."/>
            <person name="Spatafora J.W."/>
            <person name="Aime M.C."/>
        </authorList>
    </citation>
    <scope>NUCLEOTIDE SEQUENCE [LARGE SCALE GENOMIC DNA]</scope>
    <source>
        <strain evidence="9 10">MCA 4718</strain>
    </source>
</reference>
<feature type="transmembrane region" description="Helical" evidence="7">
    <location>
        <begin position="156"/>
        <end position="178"/>
    </location>
</feature>
<feature type="compositionally biased region" description="Basic and acidic residues" evidence="6">
    <location>
        <begin position="16"/>
        <end position="26"/>
    </location>
</feature>
<proteinExistence type="inferred from homology"/>
<evidence type="ECO:0000256" key="5">
    <source>
        <dbReference type="ARBA" id="ARBA00023136"/>
    </source>
</evidence>
<dbReference type="GeneID" id="37015211"/>
<accession>A0A316TWZ6</accession>
<comment type="subcellular location">
    <subcellularLocation>
        <location evidence="1">Membrane</location>
        <topology evidence="1">Multi-pass membrane protein</topology>
    </subcellularLocation>
</comment>
<feature type="compositionally biased region" description="Polar residues" evidence="6">
    <location>
        <begin position="1"/>
        <end position="15"/>
    </location>
</feature>
<dbReference type="Proteomes" id="UP000245942">
    <property type="component" value="Unassembled WGS sequence"/>
</dbReference>
<feature type="region of interest" description="Disordered" evidence="6">
    <location>
        <begin position="1"/>
        <end position="57"/>
    </location>
</feature>
<evidence type="ECO:0000256" key="3">
    <source>
        <dbReference type="ARBA" id="ARBA00022692"/>
    </source>
</evidence>
<evidence type="ECO:0000313" key="9">
    <source>
        <dbReference type="EMBL" id="PWN17827.1"/>
    </source>
</evidence>
<dbReference type="Pfam" id="PF01490">
    <property type="entry name" value="Aa_trans"/>
    <property type="match status" value="1"/>
</dbReference>
<feature type="transmembrane region" description="Helical" evidence="7">
    <location>
        <begin position="302"/>
        <end position="324"/>
    </location>
</feature>
<feature type="domain" description="Amino acid transporter transmembrane" evidence="8">
    <location>
        <begin position="69"/>
        <end position="474"/>
    </location>
</feature>
<feature type="transmembrane region" description="Helical" evidence="7">
    <location>
        <begin position="96"/>
        <end position="120"/>
    </location>
</feature>
<dbReference type="STRING" id="1684307.A0A316TWZ6"/>
<feature type="transmembrane region" description="Helical" evidence="7">
    <location>
        <begin position="344"/>
        <end position="367"/>
    </location>
</feature>
<feature type="transmembrane region" description="Helical" evidence="7">
    <location>
        <begin position="449"/>
        <end position="472"/>
    </location>
</feature>
<sequence length="492" mass="53238">MSHEGSSVATHTGSNHLEDSGSERHTPVGKTTTDDEILVSKNSPRTDEKSPSLTDANLDDVSRDQAKFHKLTWPRLTIVLIVEAIALGSLSMPATYATLGLVPGLLITIGIGFIAIYSSLNIGNTWLKFPHLENYPLAGGLLFGRIFGGSKMATSIGYWFTTACFLLLLSFTTGSHALTGKILFQTITDSNVCAIVFTVVSAVILFLLALPKTFSEMAILGYIDFTSIMLAIGVTIIAAGITGSKKPGGLDGIDWYAFPQSNPGFAEAFASVLNIVFAFAYAQCQFSFMAELRRPKDFTKSIWALGLCEIVIYSLTGALGFVFIGSDVQSPALLSNSKVVSQVAFGLAIPVVFISGSINTQTAARFIYDKMYRGTPHQWISTKKGTIVWVALVLGITIFAWFVAELIPFFSSLLGLISSLFISWFTFCFPPLFWIFLLREGDWKKGRNLVLTILNVAVFLIGMMILVAGTYASVVDIQSSFAEGAVGSPFSC</sequence>
<protein>
    <submittedName>
        <fullName evidence="9">Putative amino acid transporter</fullName>
    </submittedName>
</protein>
<dbReference type="AlphaFoldDB" id="A0A316TWZ6"/>
<dbReference type="OrthoDB" id="294730at2759"/>
<keyword evidence="5 7" id="KW-0472">Membrane</keyword>
<evidence type="ECO:0000256" key="7">
    <source>
        <dbReference type="SAM" id="Phobius"/>
    </source>
</evidence>
<evidence type="ECO:0000259" key="8">
    <source>
        <dbReference type="Pfam" id="PF01490"/>
    </source>
</evidence>
<evidence type="ECO:0000256" key="4">
    <source>
        <dbReference type="ARBA" id="ARBA00022989"/>
    </source>
</evidence>
<feature type="transmembrane region" description="Helical" evidence="7">
    <location>
        <begin position="387"/>
        <end position="407"/>
    </location>
</feature>
<keyword evidence="4 7" id="KW-1133">Transmembrane helix</keyword>
<evidence type="ECO:0000256" key="6">
    <source>
        <dbReference type="SAM" id="MobiDB-lite"/>
    </source>
</evidence>
<comment type="similarity">
    <text evidence="2">Belongs to the amino acid/polyamine transporter 2 family.</text>
</comment>
<dbReference type="PANTHER" id="PTHR22950">
    <property type="entry name" value="AMINO ACID TRANSPORTER"/>
    <property type="match status" value="1"/>
</dbReference>
<feature type="transmembrane region" description="Helical" evidence="7">
    <location>
        <begin position="190"/>
        <end position="210"/>
    </location>
</feature>
<feature type="transmembrane region" description="Helical" evidence="7">
    <location>
        <begin position="413"/>
        <end position="437"/>
    </location>
</feature>
<dbReference type="GO" id="GO:0015179">
    <property type="term" value="F:L-amino acid transmembrane transporter activity"/>
    <property type="evidence" value="ECO:0007669"/>
    <property type="project" value="TreeGrafter"/>
</dbReference>
<dbReference type="EMBL" id="KZ819340">
    <property type="protein sequence ID" value="PWN17827.1"/>
    <property type="molecule type" value="Genomic_DNA"/>
</dbReference>
<evidence type="ECO:0000256" key="2">
    <source>
        <dbReference type="ARBA" id="ARBA00008066"/>
    </source>
</evidence>
<evidence type="ECO:0000313" key="10">
    <source>
        <dbReference type="Proteomes" id="UP000245942"/>
    </source>
</evidence>
<keyword evidence="10" id="KW-1185">Reference proteome</keyword>
<gene>
    <name evidence="9" type="ORF">BCV69DRAFT_285708</name>
</gene>